<keyword evidence="3 12" id="KW-0444">Lipid biosynthesis</keyword>
<dbReference type="GO" id="GO:0006636">
    <property type="term" value="P:unsaturated fatty acid biosynthetic process"/>
    <property type="evidence" value="ECO:0007669"/>
    <property type="project" value="UniProtKB-UniRule"/>
</dbReference>
<keyword evidence="12" id="KW-0479">Metal-binding</keyword>
<dbReference type="Pfam" id="PF00487">
    <property type="entry name" value="FA_desaturase"/>
    <property type="match status" value="1"/>
</dbReference>
<keyword evidence="12" id="KW-0249">Electron transport</keyword>
<dbReference type="PANTHER" id="PTHR11351:SF31">
    <property type="entry name" value="DESATURASE 1, ISOFORM A-RELATED"/>
    <property type="match status" value="1"/>
</dbReference>
<gene>
    <name evidence="15" type="ORF">BB561_005724</name>
</gene>
<dbReference type="InterPro" id="IPR009160">
    <property type="entry name" value="Acyl-CoA_deSatase_haem/ster-bd"/>
</dbReference>
<dbReference type="PRINTS" id="PR00363">
    <property type="entry name" value="CYTOCHROMEB5"/>
</dbReference>
<accession>A0A2T9Y8V1</accession>
<dbReference type="STRING" id="133385.A0A2T9Y8V1"/>
<evidence type="ECO:0000256" key="3">
    <source>
        <dbReference type="ARBA" id="ARBA00022516"/>
    </source>
</evidence>
<name>A0A2T9Y8V1_9FUNG</name>
<keyword evidence="8 12" id="KW-0408">Iron</keyword>
<evidence type="ECO:0000256" key="6">
    <source>
        <dbReference type="ARBA" id="ARBA00022989"/>
    </source>
</evidence>
<dbReference type="SMART" id="SM01117">
    <property type="entry name" value="Cyt-b5"/>
    <property type="match status" value="1"/>
</dbReference>
<evidence type="ECO:0000256" key="9">
    <source>
        <dbReference type="ARBA" id="ARBA00023098"/>
    </source>
</evidence>
<dbReference type="Pfam" id="PF00173">
    <property type="entry name" value="Cyt-b5"/>
    <property type="match status" value="1"/>
</dbReference>
<keyword evidence="11 12" id="KW-0275">Fatty acid biosynthesis</keyword>
<keyword evidence="7 12" id="KW-0560">Oxidoreductase</keyword>
<dbReference type="GO" id="GO:0004768">
    <property type="term" value="F:stearoyl-CoA 9-desaturase activity"/>
    <property type="evidence" value="ECO:0007669"/>
    <property type="project" value="UniProtKB-UniRule"/>
</dbReference>
<reference evidence="15 16" key="1">
    <citation type="journal article" date="2018" name="MBio">
        <title>Comparative Genomics Reveals the Core Gene Toolbox for the Fungus-Insect Symbiosis.</title>
        <authorList>
            <person name="Wang Y."/>
            <person name="Stata M."/>
            <person name="Wang W."/>
            <person name="Stajich J.E."/>
            <person name="White M.M."/>
            <person name="Moncalvo J.M."/>
        </authorList>
    </citation>
    <scope>NUCLEOTIDE SEQUENCE [LARGE SCALE GENOMIC DNA]</scope>
    <source>
        <strain evidence="15 16">SWE-8-4</strain>
    </source>
</reference>
<comment type="caution">
    <text evidence="15">The sequence shown here is derived from an EMBL/GenBank/DDBJ whole genome shotgun (WGS) entry which is preliminary data.</text>
</comment>
<feature type="transmembrane region" description="Helical" evidence="13">
    <location>
        <begin position="33"/>
        <end position="51"/>
    </location>
</feature>
<comment type="subcellular location">
    <subcellularLocation>
        <location evidence="1">Membrane</location>
        <topology evidence="1">Multi-pass membrane protein</topology>
    </subcellularLocation>
</comment>
<dbReference type="SUPFAM" id="SSF55856">
    <property type="entry name" value="Cytochrome b5-like heme/steroid binding domain"/>
    <property type="match status" value="1"/>
</dbReference>
<comment type="cofactor">
    <cofactor evidence="12">
        <name>Fe(2+)</name>
        <dbReference type="ChEBI" id="CHEBI:29033"/>
    </cofactor>
    <text evidence="12">Expected to bind 2 Fe(2+) ions per subunit.</text>
</comment>
<comment type="catalytic activity">
    <reaction evidence="12">
        <text>octadecanoyl-CoA + 2 Fe(II)-[cytochrome b5] + O2 + 2 H(+) = (9Z)-octadecenoyl-CoA + 2 Fe(III)-[cytochrome b5] + 2 H2O</text>
        <dbReference type="Rhea" id="RHEA:19721"/>
        <dbReference type="Rhea" id="RHEA-COMP:10438"/>
        <dbReference type="Rhea" id="RHEA-COMP:10439"/>
        <dbReference type="ChEBI" id="CHEBI:15377"/>
        <dbReference type="ChEBI" id="CHEBI:15378"/>
        <dbReference type="ChEBI" id="CHEBI:15379"/>
        <dbReference type="ChEBI" id="CHEBI:29033"/>
        <dbReference type="ChEBI" id="CHEBI:29034"/>
        <dbReference type="ChEBI" id="CHEBI:57387"/>
        <dbReference type="ChEBI" id="CHEBI:57394"/>
        <dbReference type="EC" id="1.14.19.1"/>
    </reaction>
</comment>
<dbReference type="AlphaFoldDB" id="A0A2T9Y8V1"/>
<comment type="similarity">
    <text evidence="2 12">Belongs to the fatty acid desaturase type 1 family.</text>
</comment>
<keyword evidence="4 13" id="KW-0812">Transmembrane</keyword>
<evidence type="ECO:0000256" key="2">
    <source>
        <dbReference type="ARBA" id="ARBA00009295"/>
    </source>
</evidence>
<evidence type="ECO:0000313" key="16">
    <source>
        <dbReference type="Proteomes" id="UP000245383"/>
    </source>
</evidence>
<dbReference type="EC" id="1.14.19.1" evidence="12"/>
<evidence type="ECO:0000256" key="10">
    <source>
        <dbReference type="ARBA" id="ARBA00023136"/>
    </source>
</evidence>
<keyword evidence="9 12" id="KW-0443">Lipid metabolism</keyword>
<comment type="function">
    <text evidence="12">Stearoyl-CoA desaturase that utilizes O(2) and electrons from reduced cytochrome b5 to introduce the first double bond into saturated fatty acyl-CoA substrates.</text>
</comment>
<keyword evidence="10 13" id="KW-0472">Membrane</keyword>
<evidence type="ECO:0000256" key="7">
    <source>
        <dbReference type="ARBA" id="ARBA00023002"/>
    </source>
</evidence>
<feature type="domain" description="Cytochrome b5 heme-binding" evidence="14">
    <location>
        <begin position="327"/>
        <end position="406"/>
    </location>
</feature>
<dbReference type="InterPro" id="IPR036400">
    <property type="entry name" value="Cyt_B5-like_heme/steroid_sf"/>
</dbReference>
<dbReference type="PROSITE" id="PS50255">
    <property type="entry name" value="CYTOCHROME_B5_2"/>
    <property type="match status" value="1"/>
</dbReference>
<dbReference type="PIRSF" id="PIRSF000345">
    <property type="entry name" value="OLE1"/>
    <property type="match status" value="1"/>
</dbReference>
<dbReference type="GO" id="GO:0005789">
    <property type="term" value="C:endoplasmic reticulum membrane"/>
    <property type="evidence" value="ECO:0007669"/>
    <property type="project" value="TreeGrafter"/>
</dbReference>
<dbReference type="Proteomes" id="UP000245383">
    <property type="component" value="Unassembled WGS sequence"/>
</dbReference>
<evidence type="ECO:0000256" key="11">
    <source>
        <dbReference type="ARBA" id="ARBA00023160"/>
    </source>
</evidence>
<evidence type="ECO:0000259" key="14">
    <source>
        <dbReference type="PROSITE" id="PS50255"/>
    </source>
</evidence>
<organism evidence="15 16">
    <name type="scientific">Smittium simulii</name>
    <dbReference type="NCBI Taxonomy" id="133385"/>
    <lineage>
        <taxon>Eukaryota</taxon>
        <taxon>Fungi</taxon>
        <taxon>Fungi incertae sedis</taxon>
        <taxon>Zoopagomycota</taxon>
        <taxon>Kickxellomycotina</taxon>
        <taxon>Harpellomycetes</taxon>
        <taxon>Harpellales</taxon>
        <taxon>Legeriomycetaceae</taxon>
        <taxon>Smittium</taxon>
    </lineage>
</organism>
<evidence type="ECO:0000256" key="4">
    <source>
        <dbReference type="ARBA" id="ARBA00022692"/>
    </source>
</evidence>
<sequence>MSLKQPLKPSIKLDNKDPSFSINDQPLLQRIHWFRLIYLSSMPLIAIYGAFTTKIVLKTAIFHVLYLILNSISITAGYHRYWAHRSFKASKALQIFMTFSACATVQGSIFWWCRDHRIHHRYTDTPKDPYNAKAGFFYSHIGWLFTKRDRRRLGYVDTSDLQADKLVMFQNNYYLPLAIFFGYIVPICVCGLGWGDWRGGYYYACIWRMVYIHHSTFAVNSVAHYIGNLTYGDSTTAKDSVITALLTFGEGYHNFHHEFANDYRNGIRFYHYDPTKWFIWFCSLAGLASDLKTFPENEIKKGYVEMKLREISKIQTTIDYGTPLEKLPLFTMDEFIAQVNKSNKQWIIIQDVIYDVSSFTNEHPGGIPLLQNSVGKDVTEAFNGGVYNHQKAARNLLAHLRVGSITA</sequence>
<evidence type="ECO:0000256" key="5">
    <source>
        <dbReference type="ARBA" id="ARBA00022832"/>
    </source>
</evidence>
<dbReference type="PANTHER" id="PTHR11351">
    <property type="entry name" value="ACYL-COA DESATURASE"/>
    <property type="match status" value="1"/>
</dbReference>
<feature type="transmembrane region" description="Helical" evidence="13">
    <location>
        <begin position="63"/>
        <end position="81"/>
    </location>
</feature>
<keyword evidence="5 12" id="KW-0276">Fatty acid metabolism</keyword>
<dbReference type="OrthoDB" id="10260134at2759"/>
<dbReference type="EMBL" id="MBFR01000363">
    <property type="protein sequence ID" value="PVU88747.1"/>
    <property type="molecule type" value="Genomic_DNA"/>
</dbReference>
<evidence type="ECO:0000256" key="8">
    <source>
        <dbReference type="ARBA" id="ARBA00023004"/>
    </source>
</evidence>
<dbReference type="CDD" id="cd03505">
    <property type="entry name" value="Delta9-FADS-like"/>
    <property type="match status" value="1"/>
</dbReference>
<keyword evidence="12" id="KW-0813">Transport</keyword>
<evidence type="ECO:0000313" key="15">
    <source>
        <dbReference type="EMBL" id="PVU88747.1"/>
    </source>
</evidence>
<dbReference type="PRINTS" id="PR00075">
    <property type="entry name" value="FACDDSATRASE"/>
</dbReference>
<feature type="transmembrane region" description="Helical" evidence="13">
    <location>
        <begin position="93"/>
        <end position="113"/>
    </location>
</feature>
<dbReference type="Gene3D" id="3.10.120.10">
    <property type="entry name" value="Cytochrome b5-like heme/steroid binding domain"/>
    <property type="match status" value="1"/>
</dbReference>
<evidence type="ECO:0000256" key="13">
    <source>
        <dbReference type="SAM" id="Phobius"/>
    </source>
</evidence>
<keyword evidence="6 13" id="KW-1133">Transmembrane helix</keyword>
<proteinExistence type="inferred from homology"/>
<evidence type="ECO:0000256" key="1">
    <source>
        <dbReference type="ARBA" id="ARBA00004141"/>
    </source>
</evidence>
<dbReference type="InterPro" id="IPR001199">
    <property type="entry name" value="Cyt_B5-like_heme/steroid-bd"/>
</dbReference>
<dbReference type="InterPro" id="IPR015876">
    <property type="entry name" value="Acyl-CoA_DS"/>
</dbReference>
<dbReference type="InterPro" id="IPR005804">
    <property type="entry name" value="FA_desaturase_dom"/>
</dbReference>
<feature type="transmembrane region" description="Helical" evidence="13">
    <location>
        <begin position="173"/>
        <end position="194"/>
    </location>
</feature>
<keyword evidence="16" id="KW-1185">Reference proteome</keyword>
<protein>
    <recommendedName>
        <fullName evidence="12">Acyl-CoA desaturase</fullName>
        <ecNumber evidence="12">1.14.19.1</ecNumber>
    </recommendedName>
</protein>
<evidence type="ECO:0000256" key="12">
    <source>
        <dbReference type="PIRNR" id="PIRNR000345"/>
    </source>
</evidence>
<dbReference type="GO" id="GO:0005506">
    <property type="term" value="F:iron ion binding"/>
    <property type="evidence" value="ECO:0007669"/>
    <property type="project" value="TreeGrafter"/>
</dbReference>
<keyword evidence="12" id="KW-0349">Heme</keyword>